<name>A0A3S3PKQ0_9ACAR</name>
<feature type="region of interest" description="Disordered" evidence="2">
    <location>
        <begin position="186"/>
        <end position="213"/>
    </location>
</feature>
<dbReference type="PANTHER" id="PTHR14191:SF3">
    <property type="entry name" value="NA(+)_H(+) EXCHANGE REGULATORY COFACTOR-LIKE PROTEIN NRFL-1"/>
    <property type="match status" value="1"/>
</dbReference>
<organism evidence="4 5">
    <name type="scientific">Dinothrombium tinctorium</name>
    <dbReference type="NCBI Taxonomy" id="1965070"/>
    <lineage>
        <taxon>Eukaryota</taxon>
        <taxon>Metazoa</taxon>
        <taxon>Ecdysozoa</taxon>
        <taxon>Arthropoda</taxon>
        <taxon>Chelicerata</taxon>
        <taxon>Arachnida</taxon>
        <taxon>Acari</taxon>
        <taxon>Acariformes</taxon>
        <taxon>Trombidiformes</taxon>
        <taxon>Prostigmata</taxon>
        <taxon>Anystina</taxon>
        <taxon>Parasitengona</taxon>
        <taxon>Trombidioidea</taxon>
        <taxon>Trombidiidae</taxon>
        <taxon>Dinothrombium</taxon>
    </lineage>
</organism>
<dbReference type="PROSITE" id="PS50106">
    <property type="entry name" value="PDZ"/>
    <property type="match status" value="3"/>
</dbReference>
<dbReference type="STRING" id="1965070.A0A3S3PKQ0"/>
<comment type="caution">
    <text evidence="4">The sequence shown here is derived from an EMBL/GenBank/DDBJ whole genome shotgun (WGS) entry which is preliminary data.</text>
</comment>
<dbReference type="EMBL" id="NCKU01000697">
    <property type="protein sequence ID" value="RWS14529.1"/>
    <property type="molecule type" value="Genomic_DNA"/>
</dbReference>
<proteinExistence type="predicted"/>
<accession>A0A3S3PKQ0</accession>
<feature type="domain" description="PDZ" evidence="3">
    <location>
        <begin position="20"/>
        <end position="102"/>
    </location>
</feature>
<dbReference type="InterPro" id="IPR036034">
    <property type="entry name" value="PDZ_sf"/>
</dbReference>
<protein>
    <recommendedName>
        <fullName evidence="3">PDZ domain-containing protein</fullName>
    </recommendedName>
</protein>
<keyword evidence="5" id="KW-1185">Reference proteome</keyword>
<feature type="compositionally biased region" description="Basic and acidic residues" evidence="2">
    <location>
        <begin position="186"/>
        <end position="198"/>
    </location>
</feature>
<dbReference type="InterPro" id="IPR051067">
    <property type="entry name" value="NHER"/>
</dbReference>
<dbReference type="GO" id="GO:0043495">
    <property type="term" value="F:protein-membrane adaptor activity"/>
    <property type="evidence" value="ECO:0007669"/>
    <property type="project" value="TreeGrafter"/>
</dbReference>
<sequence length="557" mass="63041">MTKSTTSISSKRSQLLQPRLCHLFKWPDYDGFGFDLITKKDQPGHFIGNVDKLGPADLSGLRDGDRVIEINGRNVQSESHETVTELIKSSNEEVKLLLVDEQLFAHCQRTGTPISRQFMSYIYVRTPEKMASDDVVPVTFESYEETKMGSSEEHTETEGNVRTIVVKETTRREGKYVREHVEMQTFSKESKEISDRSVDSGISLPDGPPTLPPPRMCHLIKGYPEEGYGFSLNTRKDSGGHFISKIDENSAASLSGIKIGDRLIEVNGNNIELASHNTVTDMIRKSPKNEVKLLVVEEELYQRYCDKGIEVTSSLPNIIYIRTPERAQVSIKTVGAYAGQQEPVEEVITKTKIENTTSENFQDSRDQNSQLLRAPTVPIEIVNGETDLIDAPSPRLCHLVSVPQYQGFGFALRTYTVSKSKYILDIKDGSPASYSGLRNWDRLIEINAINVNVDNHAQACARIEMNLKEVKLLVLEEEEFQWYQKKNLVPKGSQSNVIYLSNIVENAEVNSKAKTTNSNVYNLSTSEVREMISTRKKQDPRDKNVEFQRRLELYEKM</sequence>
<dbReference type="Proteomes" id="UP000285301">
    <property type="component" value="Unassembled WGS sequence"/>
</dbReference>
<dbReference type="GO" id="GO:0072659">
    <property type="term" value="P:protein localization to plasma membrane"/>
    <property type="evidence" value="ECO:0007669"/>
    <property type="project" value="TreeGrafter"/>
</dbReference>
<dbReference type="PANTHER" id="PTHR14191">
    <property type="entry name" value="PDZ DOMAIN CONTAINING PROTEIN"/>
    <property type="match status" value="1"/>
</dbReference>
<keyword evidence="1" id="KW-0677">Repeat</keyword>
<dbReference type="GO" id="GO:0016324">
    <property type="term" value="C:apical plasma membrane"/>
    <property type="evidence" value="ECO:0007669"/>
    <property type="project" value="TreeGrafter"/>
</dbReference>
<evidence type="ECO:0000259" key="3">
    <source>
        <dbReference type="PROSITE" id="PS50106"/>
    </source>
</evidence>
<feature type="domain" description="PDZ" evidence="3">
    <location>
        <begin position="408"/>
        <end position="478"/>
    </location>
</feature>
<gene>
    <name evidence="4" type="ORF">B4U79_11669</name>
</gene>
<dbReference type="CDD" id="cd06768">
    <property type="entry name" value="PDZ_NHERF-like"/>
    <property type="match status" value="2"/>
</dbReference>
<dbReference type="AlphaFoldDB" id="A0A3S3PKQ0"/>
<evidence type="ECO:0000256" key="1">
    <source>
        <dbReference type="ARBA" id="ARBA00022737"/>
    </source>
</evidence>
<reference evidence="4 5" key="1">
    <citation type="journal article" date="2018" name="Gigascience">
        <title>Genomes of trombidid mites reveal novel predicted allergens and laterally-transferred genes associated with secondary metabolism.</title>
        <authorList>
            <person name="Dong X."/>
            <person name="Chaisiri K."/>
            <person name="Xia D."/>
            <person name="Armstrong S.D."/>
            <person name="Fang Y."/>
            <person name="Donnelly M.J."/>
            <person name="Kadowaki T."/>
            <person name="McGarry J.W."/>
            <person name="Darby A.C."/>
            <person name="Makepeace B.L."/>
        </authorList>
    </citation>
    <scope>NUCLEOTIDE SEQUENCE [LARGE SCALE GENOMIC DNA]</scope>
    <source>
        <strain evidence="4">UoL-WK</strain>
    </source>
</reference>
<dbReference type="SMART" id="SM00228">
    <property type="entry name" value="PDZ"/>
    <property type="match status" value="3"/>
</dbReference>
<evidence type="ECO:0000256" key="2">
    <source>
        <dbReference type="SAM" id="MobiDB-lite"/>
    </source>
</evidence>
<dbReference type="Pfam" id="PF00595">
    <property type="entry name" value="PDZ"/>
    <property type="match status" value="2"/>
</dbReference>
<evidence type="ECO:0000313" key="4">
    <source>
        <dbReference type="EMBL" id="RWS14529.1"/>
    </source>
</evidence>
<evidence type="ECO:0000313" key="5">
    <source>
        <dbReference type="Proteomes" id="UP000285301"/>
    </source>
</evidence>
<dbReference type="OrthoDB" id="10007415at2759"/>
<feature type="domain" description="PDZ" evidence="3">
    <location>
        <begin position="216"/>
        <end position="288"/>
    </location>
</feature>
<dbReference type="Gene3D" id="2.30.42.10">
    <property type="match status" value="3"/>
</dbReference>
<dbReference type="SUPFAM" id="SSF50156">
    <property type="entry name" value="PDZ domain-like"/>
    <property type="match status" value="3"/>
</dbReference>
<dbReference type="InterPro" id="IPR001478">
    <property type="entry name" value="PDZ"/>
</dbReference>